<dbReference type="OrthoDB" id="5977959at2759"/>
<dbReference type="PANTHER" id="PTHR16089:SF40">
    <property type="entry name" value="SUPPRESSOR OF ACTIVATED EGL-4 PROTEIN 1"/>
    <property type="match status" value="1"/>
</dbReference>
<dbReference type="GO" id="GO:0003714">
    <property type="term" value="F:transcription corepressor activity"/>
    <property type="evidence" value="ECO:0007669"/>
    <property type="project" value="TreeGrafter"/>
</dbReference>
<evidence type="ECO:0000313" key="10">
    <source>
        <dbReference type="EMBL" id="KAF7487877.1"/>
    </source>
</evidence>
<feature type="compositionally biased region" description="Low complexity" evidence="6">
    <location>
        <begin position="1150"/>
        <end position="1162"/>
    </location>
</feature>
<dbReference type="PANTHER" id="PTHR16089">
    <property type="entry name" value="REST COREPRESSOR COREST PROTEIN-RELATED"/>
    <property type="match status" value="1"/>
</dbReference>
<feature type="region of interest" description="Disordered" evidence="6">
    <location>
        <begin position="1580"/>
        <end position="1600"/>
    </location>
</feature>
<keyword evidence="5" id="KW-0863">Zinc-finger</keyword>
<dbReference type="Pfam" id="PF00096">
    <property type="entry name" value="zf-C2H2"/>
    <property type="match status" value="2"/>
</dbReference>
<dbReference type="InterPro" id="IPR051066">
    <property type="entry name" value="Trans_reg/Corepressor"/>
</dbReference>
<evidence type="ECO:0000256" key="4">
    <source>
        <dbReference type="ARBA" id="ARBA00023242"/>
    </source>
</evidence>
<dbReference type="PROSITE" id="PS51293">
    <property type="entry name" value="SANT"/>
    <property type="match status" value="1"/>
</dbReference>
<evidence type="ECO:0000256" key="2">
    <source>
        <dbReference type="ARBA" id="ARBA00023015"/>
    </source>
</evidence>
<feature type="region of interest" description="Disordered" evidence="6">
    <location>
        <begin position="352"/>
        <end position="375"/>
    </location>
</feature>
<dbReference type="FunFam" id="3.30.160.60:FF:000656">
    <property type="entry name" value="Zinc finger protein 541"/>
    <property type="match status" value="1"/>
</dbReference>
<feature type="region of interest" description="Disordered" evidence="6">
    <location>
        <begin position="1632"/>
        <end position="1651"/>
    </location>
</feature>
<sequence>MDPYQQSCSIKSDTNNNNNNFLMHNLANILENVPPTNQKIFKSIAAAVAPASAVSSSTLPSSSSLSSVATNSASSTSSISFAFNRFDDSLLNNSYRSNLGESGRPIMTAIQQSENRNKSFLFQNISSNDFFGQSNSSSMARLYGGSQSGPPKTNAQLFQLFDNSMQISYIPKSNAASSLSQNFNTGSLSSMISSNSVPMMTTHNDLIDSQLLKLQFQHQQLTNSNHNILNQQTSIAVSSHPTSLPSSSNGSAAIYGQCSSARINSSLIDGKNKPDDLNAPLKLTPSAPSMCDGYDSKTNSVSNPIQAKSLSPHPNDLNNFPTSKNTNLIRNSMIESNHSSAEVDSLKKKFKNVTGQSGTGQKVITGQTRGRKKSRKGPFICSECHKEFCNQSTLTKHMITHSDERKFVCPQCSKAFKRHDHLNGHMLTHREHKPYACDIDGCDKSYCDARSLRRHKEKHKEGCFAIAVGAEQRTILEDQSSMSTTMKTSDNKSNDLYLPINASTQLHLLALQQKKAEQDKQRLRESIPNIIDNKAISPNTGSDSDSIRLISNHVYLNSSHQQIANENALLHHLLTSHEKPHIFNTNLCTINNNNDLHSNAENITEQSTILAHSNHNSSASVNITERANNQSVIKINDDFVNISNENDLDNYLQIFHLSSSKAMNQKKMLMNETKKLFFREDVDDINPKTVTLRNDTLETLTDTYQINEFTQSSNEKPRTNEIHKILHEPQLDCSMCSMKKNPIIAAELDVVHQNHHHHLRHLNHQDITSKSDPFLIQKSLNLNNDLIDLKSNQLLNQNHLGSTNASNLLHLQNHYQCNLETISSQKINLSTYSSINSKRFDQTNDQPSNLIEMKSNDNGFRNFFPRQIAPNDGQSFRSSSSSSSTISLLGGIDSEKSNLVDSNHLYHHHQFNHQQPPRDLNSNHRNDSIDYDLNHNNLSHTKGLNEVMFSPITPVTPLKNDQQFTFEFSNETQQNQLSTTTSSSLSSKTNHLQDNVAVNLVNENSSLSLGGNFHPNVDNLNEDRVDILARTTSTITTTTKTDQHQFSVDESNNTLRFEKSFPDNNNNIQSNRVDEFFTEDDHIVNGDENDIVRSKDHSSSFNSFDLPSINFTSDLFNRRAKRNAHLNNPKDLLNIRQIAASLQSIGQNYEQNHQNNNDNNAQSYSVPNTPCLSSAPALGHRESSFTLPSNLSHHSLPSTPIDNLHFTFKTTNIPFQENDNTIQTLSIESNPNEQQQHPHHHHQQSDHSGSQFDFAFVDGVQTDPNQSSSNSNNLLQSDSRNLDLNHCIEDANYTDYLFETKELIQDYLPNGADNFKAQQNLHDASGLLFCSESISQCNHTPNRSDPEQIDQIRTADDQRLRSNVANWEVTNENELFEQPSTERCLTDSNNNQTDQYNEKITLDTILTETDYISSIKYFVLDHNTSVAEKKIKISSHLSEDPATSKNDLWFQQNSINVEESESVKSKAISIGKKIFNENSEDENEIDRDDHHGEQEENDRRDCGGDTAKDIKTIVKTNKSNGYLIKPTQLVQTINRKLTSLTNGSSLNKRNKPRPEPLYIPPHVNTFVFHSRLRSPRLWTSMNKTSNNKSSISPPPYTPPPMLSPVRSGSGLFWKIDSKCSLNSQSSSFLNKKFHSSESEENNETDPIKTPKTAYEPYEINIPTTDIQPHVNIGPNYQARIPEFNRNRSKIYSKSEKAVLCWNPNVLKKIDPETLDLYLKISCSMCLPGHGNNTEYALHLLHHFHGDVMKATRTMIDANNNRCKDDNDDVDDIDERNPSSTFQYSDREVWTDEEIILFRKSILKYDKDFFLISKQVSHKFSNLNPQYSYRISNSLLSIFGLMVSDKK</sequence>
<protein>
    <submittedName>
        <fullName evidence="10">ELM2 and SANT domain-containing protein 1</fullName>
    </submittedName>
</protein>
<feature type="compositionally biased region" description="Low complexity" evidence="6">
    <location>
        <begin position="1580"/>
        <end position="1591"/>
    </location>
</feature>
<dbReference type="GO" id="GO:0005667">
    <property type="term" value="C:transcription regulator complex"/>
    <property type="evidence" value="ECO:0007669"/>
    <property type="project" value="TreeGrafter"/>
</dbReference>
<dbReference type="GO" id="GO:0000118">
    <property type="term" value="C:histone deacetylase complex"/>
    <property type="evidence" value="ECO:0007669"/>
    <property type="project" value="TreeGrafter"/>
</dbReference>
<feature type="domain" description="C2H2-type" evidence="7">
    <location>
        <begin position="435"/>
        <end position="459"/>
    </location>
</feature>
<reference evidence="10" key="2">
    <citation type="submission" date="2020-01" db="EMBL/GenBank/DDBJ databases">
        <authorList>
            <person name="Korhonen P.K.K."/>
            <person name="Guangxu M.G."/>
            <person name="Wang T.W."/>
            <person name="Stroehlein A.J.S."/>
            <person name="Young N.D."/>
            <person name="Ang C.-S.A."/>
            <person name="Fernando D.W.F."/>
            <person name="Lu H.L."/>
            <person name="Taylor S.T."/>
            <person name="Ehtesham M.E.M."/>
            <person name="Najaraj S.H.N."/>
            <person name="Harsha G.H.G."/>
            <person name="Madugundu A.M."/>
            <person name="Renuse S.R."/>
            <person name="Holt D.H."/>
            <person name="Pandey A.P."/>
            <person name="Papenfuss A.P."/>
            <person name="Gasser R.B.G."/>
            <person name="Fischer K.F."/>
        </authorList>
    </citation>
    <scope>NUCLEOTIDE SEQUENCE</scope>
    <source>
        <strain evidence="10">SSS_KF_BRIS2020</strain>
    </source>
</reference>
<dbReference type="EnsemblMetazoa" id="SSS_5291s_mrna">
    <property type="protein sequence ID" value="KAF7487877.1"/>
    <property type="gene ID" value="SSS_5291"/>
</dbReference>
<dbReference type="EMBL" id="WVUK01000066">
    <property type="protein sequence ID" value="KAF7487877.1"/>
    <property type="molecule type" value="Genomic_DNA"/>
</dbReference>
<gene>
    <name evidence="10" type="ORF">SSS_5291</name>
</gene>
<feature type="domain" description="SANT" evidence="9">
    <location>
        <begin position="1784"/>
        <end position="1818"/>
    </location>
</feature>
<keyword evidence="3" id="KW-0804">Transcription</keyword>
<dbReference type="SUPFAM" id="SSF57667">
    <property type="entry name" value="beta-beta-alpha zinc fingers"/>
    <property type="match status" value="2"/>
</dbReference>
<feature type="compositionally biased region" description="Polar residues" evidence="6">
    <location>
        <begin position="353"/>
        <end position="368"/>
    </location>
</feature>
<dbReference type="SMART" id="SM00355">
    <property type="entry name" value="ZnF_C2H2"/>
    <property type="match status" value="4"/>
</dbReference>
<organism evidence="10">
    <name type="scientific">Sarcoptes scabiei</name>
    <name type="common">Itch mite</name>
    <name type="synonym">Acarus scabiei</name>
    <dbReference type="NCBI Taxonomy" id="52283"/>
    <lineage>
        <taxon>Eukaryota</taxon>
        <taxon>Metazoa</taxon>
        <taxon>Ecdysozoa</taxon>
        <taxon>Arthropoda</taxon>
        <taxon>Chelicerata</taxon>
        <taxon>Arachnida</taxon>
        <taxon>Acari</taxon>
        <taxon>Acariformes</taxon>
        <taxon>Sarcoptiformes</taxon>
        <taxon>Astigmata</taxon>
        <taxon>Psoroptidia</taxon>
        <taxon>Sarcoptoidea</taxon>
        <taxon>Sarcoptidae</taxon>
        <taxon>Sarcoptinae</taxon>
        <taxon>Sarcoptes</taxon>
    </lineage>
</organism>
<dbReference type="SMART" id="SM01189">
    <property type="entry name" value="ELM2"/>
    <property type="match status" value="1"/>
</dbReference>
<feature type="compositionally biased region" description="Polar residues" evidence="6">
    <location>
        <begin position="297"/>
        <end position="309"/>
    </location>
</feature>
<dbReference type="PROSITE" id="PS00028">
    <property type="entry name" value="ZINC_FINGER_C2H2_1"/>
    <property type="match status" value="3"/>
</dbReference>
<keyword evidence="5" id="KW-0479">Metal-binding</keyword>
<dbReference type="InterPro" id="IPR013087">
    <property type="entry name" value="Znf_C2H2_type"/>
</dbReference>
<dbReference type="Pfam" id="PF01448">
    <property type="entry name" value="ELM2"/>
    <property type="match status" value="1"/>
</dbReference>
<evidence type="ECO:0000256" key="5">
    <source>
        <dbReference type="PROSITE-ProRule" id="PRU00042"/>
    </source>
</evidence>
<evidence type="ECO:0000259" key="7">
    <source>
        <dbReference type="PROSITE" id="PS50157"/>
    </source>
</evidence>
<feature type="compositionally biased region" description="Polar residues" evidence="6">
    <location>
        <begin position="1163"/>
        <end position="1172"/>
    </location>
</feature>
<feature type="region of interest" description="Disordered" evidence="6">
    <location>
        <begin position="297"/>
        <end position="320"/>
    </location>
</feature>
<dbReference type="PROSITE" id="PS51156">
    <property type="entry name" value="ELM2"/>
    <property type="match status" value="1"/>
</dbReference>
<feature type="region of interest" description="Disordered" evidence="6">
    <location>
        <begin position="1230"/>
        <end position="1249"/>
    </location>
</feature>
<feature type="region of interest" description="Disordered" evidence="6">
    <location>
        <begin position="1475"/>
        <end position="1506"/>
    </location>
</feature>
<dbReference type="Gene3D" id="3.30.160.60">
    <property type="entry name" value="Classic Zinc Finger"/>
    <property type="match status" value="3"/>
</dbReference>
<evidence type="ECO:0000259" key="9">
    <source>
        <dbReference type="PROSITE" id="PS51293"/>
    </source>
</evidence>
<accession>A0A834R0B4</accession>
<feature type="domain" description="C2H2-type" evidence="7">
    <location>
        <begin position="407"/>
        <end position="434"/>
    </location>
</feature>
<evidence type="ECO:0000256" key="6">
    <source>
        <dbReference type="SAM" id="MobiDB-lite"/>
    </source>
</evidence>
<dbReference type="Proteomes" id="UP000070412">
    <property type="component" value="Unassembled WGS sequence"/>
</dbReference>
<comment type="subcellular location">
    <subcellularLocation>
        <location evidence="1">Nucleus</location>
    </subcellularLocation>
</comment>
<evidence type="ECO:0000313" key="11">
    <source>
        <dbReference type="EnsemblMetazoa" id="KAF7487877.1"/>
    </source>
</evidence>
<name>A0A834R0B4_SARSC</name>
<reference evidence="11" key="3">
    <citation type="submission" date="2022-06" db="UniProtKB">
        <authorList>
            <consortium name="EnsemblMetazoa"/>
        </authorList>
    </citation>
    <scope>IDENTIFICATION</scope>
</reference>
<feature type="compositionally biased region" description="Basic and acidic residues" evidence="6">
    <location>
        <begin position="1487"/>
        <end position="1506"/>
    </location>
</feature>
<feature type="domain" description="ELM2" evidence="8">
    <location>
        <begin position="1668"/>
        <end position="1758"/>
    </location>
</feature>
<reference evidence="12" key="1">
    <citation type="journal article" date="2020" name="PLoS Negl. Trop. Dis.">
        <title>High-quality nuclear genome for Sarcoptes scabiei-A critical resource for a neglected parasite.</title>
        <authorList>
            <person name="Korhonen P.K."/>
            <person name="Gasser R.B."/>
            <person name="Ma G."/>
            <person name="Wang T."/>
            <person name="Stroehlein A.J."/>
            <person name="Young N.D."/>
            <person name="Ang C.S."/>
            <person name="Fernando D.D."/>
            <person name="Lu H.C."/>
            <person name="Taylor S."/>
            <person name="Reynolds S.L."/>
            <person name="Mofiz E."/>
            <person name="Najaraj S.H."/>
            <person name="Gowda H."/>
            <person name="Madugundu A."/>
            <person name="Renuse S."/>
            <person name="Holt D."/>
            <person name="Pandey A."/>
            <person name="Papenfuss A.T."/>
            <person name="Fischer K."/>
        </authorList>
    </citation>
    <scope>NUCLEOTIDE SEQUENCE [LARGE SCALE GENOMIC DNA]</scope>
</reference>
<dbReference type="PROSITE" id="PS50157">
    <property type="entry name" value="ZINC_FINGER_C2H2_2"/>
    <property type="match status" value="3"/>
</dbReference>
<keyword evidence="12" id="KW-1185">Reference proteome</keyword>
<feature type="region of interest" description="Disordered" evidence="6">
    <location>
        <begin position="1150"/>
        <end position="1177"/>
    </location>
</feature>
<keyword evidence="5" id="KW-0862">Zinc</keyword>
<keyword evidence="4" id="KW-0539">Nucleus</keyword>
<keyword evidence="2" id="KW-0805">Transcription regulation</keyword>
<evidence type="ECO:0000259" key="8">
    <source>
        <dbReference type="PROSITE" id="PS51156"/>
    </source>
</evidence>
<evidence type="ECO:0000256" key="1">
    <source>
        <dbReference type="ARBA" id="ARBA00004123"/>
    </source>
</evidence>
<dbReference type="InterPro" id="IPR036236">
    <property type="entry name" value="Znf_C2H2_sf"/>
</dbReference>
<dbReference type="InterPro" id="IPR000949">
    <property type="entry name" value="ELM2_dom"/>
</dbReference>
<evidence type="ECO:0000256" key="3">
    <source>
        <dbReference type="ARBA" id="ARBA00023163"/>
    </source>
</evidence>
<proteinExistence type="predicted"/>
<dbReference type="GO" id="GO:0006357">
    <property type="term" value="P:regulation of transcription by RNA polymerase II"/>
    <property type="evidence" value="ECO:0007669"/>
    <property type="project" value="TreeGrafter"/>
</dbReference>
<evidence type="ECO:0000313" key="12">
    <source>
        <dbReference type="Proteomes" id="UP000070412"/>
    </source>
</evidence>
<dbReference type="InterPro" id="IPR017884">
    <property type="entry name" value="SANT_dom"/>
</dbReference>
<feature type="domain" description="C2H2-type" evidence="7">
    <location>
        <begin position="379"/>
        <end position="406"/>
    </location>
</feature>
<dbReference type="GO" id="GO:0008270">
    <property type="term" value="F:zinc ion binding"/>
    <property type="evidence" value="ECO:0007669"/>
    <property type="project" value="UniProtKB-KW"/>
</dbReference>